<evidence type="ECO:0000256" key="7">
    <source>
        <dbReference type="ARBA" id="ARBA00022692"/>
    </source>
</evidence>
<evidence type="ECO:0000256" key="1">
    <source>
        <dbReference type="ARBA" id="ARBA00000085"/>
    </source>
</evidence>
<dbReference type="Proteomes" id="UP000075606">
    <property type="component" value="Unassembled WGS sequence"/>
</dbReference>
<dbReference type="InterPro" id="IPR036641">
    <property type="entry name" value="HPT_dom_sf"/>
</dbReference>
<evidence type="ECO:0000313" key="22">
    <source>
        <dbReference type="Proteomes" id="UP000075606"/>
    </source>
</evidence>
<dbReference type="SMART" id="SM00388">
    <property type="entry name" value="HisKA"/>
    <property type="match status" value="1"/>
</dbReference>
<dbReference type="Pfam" id="PF00072">
    <property type="entry name" value="Response_reg"/>
    <property type="match status" value="1"/>
</dbReference>
<keyword evidence="12" id="KW-0902">Two-component regulatory system</keyword>
<keyword evidence="6" id="KW-0808">Transferase</keyword>
<dbReference type="InterPro" id="IPR003594">
    <property type="entry name" value="HATPase_dom"/>
</dbReference>
<accession>A0A150XG76</accession>
<evidence type="ECO:0000256" key="4">
    <source>
        <dbReference type="ARBA" id="ARBA00022475"/>
    </source>
</evidence>
<sequence length="775" mass="87815">MIMGYKAYSKLDQMVDELGESAQPNYNLIVLNEVSFYIDEMEKDIDTYRTDPKPGLLKSFNNALDESLFLIDSLKQNIEDERVKNLYDSLSSLVNQWAKVQTQIGAINSDILESTLDDLAEKIESIPQTIEEDTIEEEPKKGFFGKLLSRKKKDTTQVPKESSRIRQEILDELVQARTASEKQDKEIKRKLSSLNEEAAELQDEIVYLINELQLIELDNDNQKVAKAEVMAKDTNQEIVVFSTLTSLLLVITIITQVNYLARNKKYQNALRSAKRNAEDLAHAKERFLANMSHEIRTPMNAIAGFTNQLLKSDMSPEQKDQLEVVKNSSDHLIHLLNDILDLSKLQANKVTLEKEIFDVKSTLFEVIRIFEDKASAKGIKLKTEFESVPKYVNGDPHRLRQMMTNLVSNAIKYTDEGSITLSASIHEKSGKDVTLRLAVKDTGLGIAKEKQKKIFEEFEQANSSDQRQGTGLGLAITNMLTNLHKGTIEMESEEGVGTEISLYIPYQIGKLDKTVDNNKPEEEIKLSDLKILIADDEPFNLKLLEAVFKHHEVELISANDGTQALEALKNEKFDIAILDVKMPGYSGFEIVEKIRNNGSVNKKSPMMALTATISNYERELSKTSGFNHIMRKPFDEQEFLEVIETLTNPEGRDKSILNGNKSKKVNAENLYDLNTLKSIGDQDFVNEMVSTFKTSATKSLKNLRKATDLEIRTGIREEAHKMLPPARHLSAYVLVEAIEKLQSMAEKSSFEDIDRQINKVEEIYSLIKDDLDSKV</sequence>
<dbReference type="CDD" id="cd17546">
    <property type="entry name" value="REC_hyHK_CKI1_RcsC-like"/>
    <property type="match status" value="1"/>
</dbReference>
<keyword evidence="10" id="KW-0067">ATP-binding</keyword>
<dbReference type="PANTHER" id="PTHR45339:SF1">
    <property type="entry name" value="HYBRID SIGNAL TRANSDUCTION HISTIDINE KINASE J"/>
    <property type="match status" value="1"/>
</dbReference>
<evidence type="ECO:0000256" key="10">
    <source>
        <dbReference type="ARBA" id="ARBA00022840"/>
    </source>
</evidence>
<evidence type="ECO:0000256" key="3">
    <source>
        <dbReference type="ARBA" id="ARBA00012438"/>
    </source>
</evidence>
<dbReference type="SUPFAM" id="SSF52172">
    <property type="entry name" value="CheY-like"/>
    <property type="match status" value="1"/>
</dbReference>
<dbReference type="InterPro" id="IPR004358">
    <property type="entry name" value="Sig_transdc_His_kin-like_C"/>
</dbReference>
<evidence type="ECO:0000256" key="5">
    <source>
        <dbReference type="ARBA" id="ARBA00022553"/>
    </source>
</evidence>
<keyword evidence="7 17" id="KW-0812">Transmembrane</keyword>
<name>A0A150XG76_9BACT</name>
<keyword evidence="5 15" id="KW-0597">Phosphoprotein</keyword>
<dbReference type="InterPro" id="IPR001789">
    <property type="entry name" value="Sig_transdc_resp-reg_receiver"/>
</dbReference>
<dbReference type="SUPFAM" id="SSF47384">
    <property type="entry name" value="Homodimeric domain of signal transducing histidine kinase"/>
    <property type="match status" value="1"/>
</dbReference>
<feature type="coiled-coil region" evidence="16">
    <location>
        <begin position="263"/>
        <end position="290"/>
    </location>
</feature>
<keyword evidence="4" id="KW-1003">Cell membrane</keyword>
<dbReference type="SMART" id="SM00387">
    <property type="entry name" value="HATPase_c"/>
    <property type="match status" value="1"/>
</dbReference>
<evidence type="ECO:0000256" key="12">
    <source>
        <dbReference type="ARBA" id="ARBA00023012"/>
    </source>
</evidence>
<dbReference type="Gene3D" id="1.10.287.130">
    <property type="match status" value="1"/>
</dbReference>
<protein>
    <recommendedName>
        <fullName evidence="3">histidine kinase</fullName>
        <ecNumber evidence="3">2.7.13.3</ecNumber>
    </recommendedName>
</protein>
<dbReference type="PROSITE" id="PS50110">
    <property type="entry name" value="RESPONSE_REGULATORY"/>
    <property type="match status" value="1"/>
</dbReference>
<evidence type="ECO:0000256" key="14">
    <source>
        <dbReference type="PROSITE-ProRule" id="PRU00110"/>
    </source>
</evidence>
<dbReference type="GO" id="GO:0005886">
    <property type="term" value="C:plasma membrane"/>
    <property type="evidence" value="ECO:0007669"/>
    <property type="project" value="UniProtKB-SubCell"/>
</dbReference>
<gene>
    <name evidence="21" type="ORF">AWW68_02830</name>
</gene>
<evidence type="ECO:0000256" key="2">
    <source>
        <dbReference type="ARBA" id="ARBA00004651"/>
    </source>
</evidence>
<dbReference type="FunFam" id="3.30.565.10:FF:000010">
    <property type="entry name" value="Sensor histidine kinase RcsC"/>
    <property type="match status" value="1"/>
</dbReference>
<dbReference type="CDD" id="cd00082">
    <property type="entry name" value="HisKA"/>
    <property type="match status" value="1"/>
</dbReference>
<proteinExistence type="predicted"/>
<evidence type="ECO:0000256" key="11">
    <source>
        <dbReference type="ARBA" id="ARBA00022989"/>
    </source>
</evidence>
<comment type="subcellular location">
    <subcellularLocation>
        <location evidence="2">Cell membrane</location>
        <topology evidence="2">Multi-pass membrane protein</topology>
    </subcellularLocation>
</comment>
<feature type="modified residue" description="4-aspartylphosphate" evidence="15">
    <location>
        <position position="579"/>
    </location>
</feature>
<dbReference type="AlphaFoldDB" id="A0A150XG76"/>
<evidence type="ECO:0000256" key="6">
    <source>
        <dbReference type="ARBA" id="ARBA00022679"/>
    </source>
</evidence>
<dbReference type="InterPro" id="IPR011006">
    <property type="entry name" value="CheY-like_superfamily"/>
</dbReference>
<dbReference type="InterPro" id="IPR005467">
    <property type="entry name" value="His_kinase_dom"/>
</dbReference>
<evidence type="ECO:0000313" key="21">
    <source>
        <dbReference type="EMBL" id="KYG77721.1"/>
    </source>
</evidence>
<feature type="domain" description="Histidine kinase" evidence="18">
    <location>
        <begin position="290"/>
        <end position="508"/>
    </location>
</feature>
<feature type="modified residue" description="Phosphohistidine" evidence="14">
    <location>
        <position position="720"/>
    </location>
</feature>
<dbReference type="InterPro" id="IPR003661">
    <property type="entry name" value="HisK_dim/P_dom"/>
</dbReference>
<evidence type="ECO:0000259" key="19">
    <source>
        <dbReference type="PROSITE" id="PS50110"/>
    </source>
</evidence>
<dbReference type="InterPro" id="IPR036097">
    <property type="entry name" value="HisK_dim/P_sf"/>
</dbReference>
<dbReference type="Gene3D" id="1.20.120.160">
    <property type="entry name" value="HPT domain"/>
    <property type="match status" value="1"/>
</dbReference>
<evidence type="ECO:0000256" key="9">
    <source>
        <dbReference type="ARBA" id="ARBA00022777"/>
    </source>
</evidence>
<dbReference type="SMART" id="SM00448">
    <property type="entry name" value="REC"/>
    <property type="match status" value="1"/>
</dbReference>
<dbReference type="SUPFAM" id="SSF55874">
    <property type="entry name" value="ATPase domain of HSP90 chaperone/DNA topoisomerase II/histidine kinase"/>
    <property type="match status" value="1"/>
</dbReference>
<feature type="domain" description="Response regulatory" evidence="19">
    <location>
        <begin position="530"/>
        <end position="647"/>
    </location>
</feature>
<dbReference type="Gene3D" id="3.40.50.2300">
    <property type="match status" value="1"/>
</dbReference>
<keyword evidence="22" id="KW-1185">Reference proteome</keyword>
<keyword evidence="11 17" id="KW-1133">Transmembrane helix</keyword>
<evidence type="ECO:0000256" key="16">
    <source>
        <dbReference type="SAM" id="Coils"/>
    </source>
</evidence>
<feature type="domain" description="HPt" evidence="20">
    <location>
        <begin position="681"/>
        <end position="775"/>
    </location>
</feature>
<dbReference type="EMBL" id="LRPC01000001">
    <property type="protein sequence ID" value="KYG77721.1"/>
    <property type="molecule type" value="Genomic_DNA"/>
</dbReference>
<keyword evidence="13 17" id="KW-0472">Membrane</keyword>
<dbReference type="InterPro" id="IPR008207">
    <property type="entry name" value="Sig_transdc_His_kin_Hpt_dom"/>
</dbReference>
<dbReference type="PROSITE" id="PS50894">
    <property type="entry name" value="HPT"/>
    <property type="match status" value="1"/>
</dbReference>
<evidence type="ECO:0000256" key="17">
    <source>
        <dbReference type="SAM" id="Phobius"/>
    </source>
</evidence>
<evidence type="ECO:0000259" key="18">
    <source>
        <dbReference type="PROSITE" id="PS50109"/>
    </source>
</evidence>
<dbReference type="PROSITE" id="PS50109">
    <property type="entry name" value="HIS_KIN"/>
    <property type="match status" value="1"/>
</dbReference>
<dbReference type="GO" id="GO:0000155">
    <property type="term" value="F:phosphorelay sensor kinase activity"/>
    <property type="evidence" value="ECO:0007669"/>
    <property type="project" value="InterPro"/>
</dbReference>
<evidence type="ECO:0000256" key="8">
    <source>
        <dbReference type="ARBA" id="ARBA00022741"/>
    </source>
</evidence>
<comment type="catalytic activity">
    <reaction evidence="1">
        <text>ATP + protein L-histidine = ADP + protein N-phospho-L-histidine.</text>
        <dbReference type="EC" id="2.7.13.3"/>
    </reaction>
</comment>
<keyword evidence="8" id="KW-0547">Nucleotide-binding</keyword>
<evidence type="ECO:0000259" key="20">
    <source>
        <dbReference type="PROSITE" id="PS50894"/>
    </source>
</evidence>
<dbReference type="EC" id="2.7.13.3" evidence="3"/>
<dbReference type="InterPro" id="IPR036890">
    <property type="entry name" value="HATPase_C_sf"/>
</dbReference>
<dbReference type="PANTHER" id="PTHR45339">
    <property type="entry name" value="HYBRID SIGNAL TRANSDUCTION HISTIDINE KINASE J"/>
    <property type="match status" value="1"/>
</dbReference>
<dbReference type="GO" id="GO:0005524">
    <property type="term" value="F:ATP binding"/>
    <property type="evidence" value="ECO:0007669"/>
    <property type="project" value="UniProtKB-KW"/>
</dbReference>
<feature type="coiled-coil region" evidence="16">
    <location>
        <begin position="184"/>
        <end position="237"/>
    </location>
</feature>
<dbReference type="Gene3D" id="3.30.565.10">
    <property type="entry name" value="Histidine kinase-like ATPase, C-terminal domain"/>
    <property type="match status" value="1"/>
</dbReference>
<comment type="caution">
    <text evidence="21">The sequence shown here is derived from an EMBL/GenBank/DDBJ whole genome shotgun (WGS) entry which is preliminary data.</text>
</comment>
<keyword evidence="9" id="KW-0418">Kinase</keyword>
<dbReference type="STRING" id="333140.AWW68_02830"/>
<dbReference type="SUPFAM" id="SSF47226">
    <property type="entry name" value="Histidine-containing phosphotransfer domain, HPT domain"/>
    <property type="match status" value="1"/>
</dbReference>
<dbReference type="CDD" id="cd16922">
    <property type="entry name" value="HATPase_EvgS-ArcB-TorS-like"/>
    <property type="match status" value="1"/>
</dbReference>
<dbReference type="PRINTS" id="PR00344">
    <property type="entry name" value="BCTRLSENSOR"/>
</dbReference>
<evidence type="ECO:0000256" key="13">
    <source>
        <dbReference type="ARBA" id="ARBA00023136"/>
    </source>
</evidence>
<keyword evidence="16" id="KW-0175">Coiled coil</keyword>
<feature type="transmembrane region" description="Helical" evidence="17">
    <location>
        <begin position="238"/>
        <end position="261"/>
    </location>
</feature>
<dbReference type="Pfam" id="PF02518">
    <property type="entry name" value="HATPase_c"/>
    <property type="match status" value="1"/>
</dbReference>
<dbReference type="FunFam" id="1.10.287.130:FF:000004">
    <property type="entry name" value="Ethylene receptor 1"/>
    <property type="match status" value="1"/>
</dbReference>
<dbReference type="Pfam" id="PF00512">
    <property type="entry name" value="HisKA"/>
    <property type="match status" value="1"/>
</dbReference>
<evidence type="ECO:0000256" key="15">
    <source>
        <dbReference type="PROSITE-ProRule" id="PRU00169"/>
    </source>
</evidence>
<organism evidence="21 22">
    <name type="scientific">Roseivirga spongicola</name>
    <dbReference type="NCBI Taxonomy" id="333140"/>
    <lineage>
        <taxon>Bacteria</taxon>
        <taxon>Pseudomonadati</taxon>
        <taxon>Bacteroidota</taxon>
        <taxon>Cytophagia</taxon>
        <taxon>Cytophagales</taxon>
        <taxon>Roseivirgaceae</taxon>
        <taxon>Roseivirga</taxon>
    </lineage>
</organism>
<reference evidence="21 22" key="1">
    <citation type="submission" date="2016-01" db="EMBL/GenBank/DDBJ databases">
        <title>Genome sequencing of Roseivirga spongicola UST030701-084.</title>
        <authorList>
            <person name="Selvaratnam C."/>
            <person name="Thevarajoo S."/>
            <person name="Goh K.M."/>
            <person name="Ee R."/>
            <person name="Chan K.-G."/>
            <person name="Chong C.S."/>
        </authorList>
    </citation>
    <scope>NUCLEOTIDE SEQUENCE [LARGE SCALE GENOMIC DNA]</scope>
    <source>
        <strain evidence="21 22">UST030701-084</strain>
    </source>
</reference>